<dbReference type="Proteomes" id="UP000653099">
    <property type="component" value="Unassembled WGS sequence"/>
</dbReference>
<feature type="domain" description="DJ-1/PfpI" evidence="1">
    <location>
        <begin position="1"/>
        <end position="182"/>
    </location>
</feature>
<evidence type="ECO:0000313" key="2">
    <source>
        <dbReference type="EMBL" id="GGJ12480.1"/>
    </source>
</evidence>
<dbReference type="InterPro" id="IPR002818">
    <property type="entry name" value="DJ-1/PfpI"/>
</dbReference>
<dbReference type="RefSeq" id="WP_188787551.1">
    <property type="nucleotide sequence ID" value="NZ_BMOC01000015.1"/>
</dbReference>
<dbReference type="EMBL" id="BMOC01000015">
    <property type="protein sequence ID" value="GGJ12480.1"/>
    <property type="molecule type" value="Genomic_DNA"/>
</dbReference>
<protein>
    <submittedName>
        <fullName evidence="2">Thimanine synthesis protein ThiJ</fullName>
    </submittedName>
</protein>
<dbReference type="Pfam" id="PF01965">
    <property type="entry name" value="DJ-1_PfpI"/>
    <property type="match status" value="1"/>
</dbReference>
<dbReference type="InterPro" id="IPR029062">
    <property type="entry name" value="Class_I_gatase-like"/>
</dbReference>
<dbReference type="InterPro" id="IPR052158">
    <property type="entry name" value="INH-QAR"/>
</dbReference>
<comment type="caution">
    <text evidence="2">The sequence shown here is derived from an EMBL/GenBank/DDBJ whole genome shotgun (WGS) entry which is preliminary data.</text>
</comment>
<dbReference type="OrthoDB" id="8348at2157"/>
<organism evidence="2 3">
    <name type="scientific">Halobellus salinus</name>
    <dbReference type="NCBI Taxonomy" id="931585"/>
    <lineage>
        <taxon>Archaea</taxon>
        <taxon>Methanobacteriati</taxon>
        <taxon>Methanobacteriota</taxon>
        <taxon>Stenosarchaea group</taxon>
        <taxon>Halobacteria</taxon>
        <taxon>Halobacteriales</taxon>
        <taxon>Haloferacaceae</taxon>
        <taxon>Halobellus</taxon>
    </lineage>
</organism>
<dbReference type="SUPFAM" id="SSF52317">
    <property type="entry name" value="Class I glutamine amidotransferase-like"/>
    <property type="match status" value="1"/>
</dbReference>
<reference evidence="2" key="1">
    <citation type="journal article" date="2014" name="Int. J. Syst. Evol. Microbiol.">
        <title>Complete genome sequence of Corynebacterium casei LMG S-19264T (=DSM 44701T), isolated from a smear-ripened cheese.</title>
        <authorList>
            <consortium name="US DOE Joint Genome Institute (JGI-PGF)"/>
            <person name="Walter F."/>
            <person name="Albersmeier A."/>
            <person name="Kalinowski J."/>
            <person name="Ruckert C."/>
        </authorList>
    </citation>
    <scope>NUCLEOTIDE SEQUENCE</scope>
    <source>
        <strain evidence="2">JCM 14359</strain>
    </source>
</reference>
<accession>A0A830EI19</accession>
<dbReference type="Gene3D" id="3.40.50.880">
    <property type="match status" value="1"/>
</dbReference>
<proteinExistence type="predicted"/>
<dbReference type="PANTHER" id="PTHR43130:SF3">
    <property type="entry name" value="HTH-TYPE TRANSCRIPTIONAL REGULATOR RV1931C"/>
    <property type="match status" value="1"/>
</dbReference>
<evidence type="ECO:0000259" key="1">
    <source>
        <dbReference type="Pfam" id="PF01965"/>
    </source>
</evidence>
<reference evidence="2" key="2">
    <citation type="submission" date="2020-09" db="EMBL/GenBank/DDBJ databases">
        <authorList>
            <person name="Sun Q."/>
            <person name="Ohkuma M."/>
        </authorList>
    </citation>
    <scope>NUCLEOTIDE SEQUENCE</scope>
    <source>
        <strain evidence="2">JCM 14359</strain>
    </source>
</reference>
<name>A0A830EI19_9EURY</name>
<sequence>MRVHIPIFDGFDELDAVGPYEVFRTAAQVGADCHVSLVTLTDREVVTAAKGLSVVPDGVLPSPDVGDTPDLLVVPGGGWNDGDGDGDGDGDVRREVEAGDLPAAIRAHREAGTEVASVCTGAMLLERAGVLEGRPAVTHRGATDDLRAAGVEVRDNRVVDAGAVVTAGGITSGIDLALHLLDRGFGGNIAGTVAEELAHDRSDDVAVVG</sequence>
<evidence type="ECO:0000313" key="3">
    <source>
        <dbReference type="Proteomes" id="UP000653099"/>
    </source>
</evidence>
<gene>
    <name evidence="2" type="ORF">GCM10008995_22890</name>
</gene>
<keyword evidence="3" id="KW-1185">Reference proteome</keyword>
<dbReference type="PANTHER" id="PTHR43130">
    <property type="entry name" value="ARAC-FAMILY TRANSCRIPTIONAL REGULATOR"/>
    <property type="match status" value="1"/>
</dbReference>
<dbReference type="AlphaFoldDB" id="A0A830EI19"/>